<proteinExistence type="predicted"/>
<organism evidence="2">
    <name type="scientific">Anopheles coluzzii</name>
    <name type="common">African malaria mosquito</name>
    <dbReference type="NCBI Taxonomy" id="1518534"/>
    <lineage>
        <taxon>Eukaryota</taxon>
        <taxon>Metazoa</taxon>
        <taxon>Ecdysozoa</taxon>
        <taxon>Arthropoda</taxon>
        <taxon>Hexapoda</taxon>
        <taxon>Insecta</taxon>
        <taxon>Pterygota</taxon>
        <taxon>Neoptera</taxon>
        <taxon>Endopterygota</taxon>
        <taxon>Diptera</taxon>
        <taxon>Nematocera</taxon>
        <taxon>Culicoidea</taxon>
        <taxon>Culicidae</taxon>
        <taxon>Anophelinae</taxon>
        <taxon>Anopheles</taxon>
    </lineage>
</organism>
<keyword evidence="1" id="KW-0732">Signal</keyword>
<sequence>MKICEGLLVSLRGTSLLGLVVLSHRVARHSTKTGGGGGGGGHWSTIDEACSLKLAGVIAVPCGQSLVAQQALDDRFQLILGGTAAVGHWLDVLIVQLAVVPGVDYGVAKN</sequence>
<evidence type="ECO:0008006" key="3">
    <source>
        <dbReference type="Google" id="ProtNLM"/>
    </source>
</evidence>
<evidence type="ECO:0000256" key="1">
    <source>
        <dbReference type="SAM" id="SignalP"/>
    </source>
</evidence>
<dbReference type="EnsemblMetazoa" id="ACOM035787-RA">
    <property type="protein sequence ID" value="ACOM035787-PA.1"/>
    <property type="gene ID" value="ACOM035787"/>
</dbReference>
<reference evidence="2" key="1">
    <citation type="submission" date="2022-08" db="UniProtKB">
        <authorList>
            <consortium name="EnsemblMetazoa"/>
        </authorList>
    </citation>
    <scope>IDENTIFICATION</scope>
</reference>
<accession>A0A8W7PQH6</accession>
<feature type="chain" id="PRO_5036492935" description="Secreted protein" evidence="1">
    <location>
        <begin position="19"/>
        <end position="110"/>
    </location>
</feature>
<name>A0A8W7PQH6_ANOCL</name>
<dbReference type="AlphaFoldDB" id="A0A8W7PQH6"/>
<protein>
    <recommendedName>
        <fullName evidence="3">Secreted protein</fullName>
    </recommendedName>
</protein>
<feature type="signal peptide" evidence="1">
    <location>
        <begin position="1"/>
        <end position="18"/>
    </location>
</feature>
<evidence type="ECO:0000313" key="2">
    <source>
        <dbReference type="EnsemblMetazoa" id="ACOM035787-PA.1"/>
    </source>
</evidence>
<dbReference type="Proteomes" id="UP000075882">
    <property type="component" value="Unassembled WGS sequence"/>
</dbReference>